<keyword evidence="3" id="KW-1185">Reference proteome</keyword>
<dbReference type="EMBL" id="CAUYUJ010006629">
    <property type="protein sequence ID" value="CAK0818036.1"/>
    <property type="molecule type" value="Genomic_DNA"/>
</dbReference>
<evidence type="ECO:0000313" key="3">
    <source>
        <dbReference type="Proteomes" id="UP001189429"/>
    </source>
</evidence>
<dbReference type="Pfam" id="PF10436">
    <property type="entry name" value="BCDHK_Adom3"/>
    <property type="match status" value="1"/>
</dbReference>
<accession>A0ABN9RGX8</accession>
<sequence length="179" mass="20371">MRCRLAARGLGGCTLGAVGRTASRPSAPPARALAGASHEFSKKRLDDFLLRRIWSLGERGYNQITIRRKKTQIAREHTPEGVAEIIHKELPPRFAQRLRQMETSCPDWKDIPGMKECYATLEQSFNNLRLVKFDASDLSDFTEVIKDLRERHKEIVPLFSRAAEGLRNNTSMTFEEEGE</sequence>
<protein>
    <recommendedName>
        <fullName evidence="1">Branched-chain alpha-ketoacid dehydrogenase kinase/Pyruvate dehydrogenase kinase N-terminal domain-containing protein</fullName>
    </recommendedName>
</protein>
<organism evidence="2 3">
    <name type="scientific">Prorocentrum cordatum</name>
    <dbReference type="NCBI Taxonomy" id="2364126"/>
    <lineage>
        <taxon>Eukaryota</taxon>
        <taxon>Sar</taxon>
        <taxon>Alveolata</taxon>
        <taxon>Dinophyceae</taxon>
        <taxon>Prorocentrales</taxon>
        <taxon>Prorocentraceae</taxon>
        <taxon>Prorocentrum</taxon>
    </lineage>
</organism>
<name>A0ABN9RGX8_9DINO</name>
<gene>
    <name evidence="2" type="ORF">PCOR1329_LOCUS20421</name>
</gene>
<evidence type="ECO:0000313" key="2">
    <source>
        <dbReference type="EMBL" id="CAK0818036.1"/>
    </source>
</evidence>
<evidence type="ECO:0000259" key="1">
    <source>
        <dbReference type="Pfam" id="PF10436"/>
    </source>
</evidence>
<reference evidence="2" key="1">
    <citation type="submission" date="2023-10" db="EMBL/GenBank/DDBJ databases">
        <authorList>
            <person name="Chen Y."/>
            <person name="Shah S."/>
            <person name="Dougan E. K."/>
            <person name="Thang M."/>
            <person name="Chan C."/>
        </authorList>
    </citation>
    <scope>NUCLEOTIDE SEQUENCE [LARGE SCALE GENOMIC DNA]</scope>
</reference>
<comment type="caution">
    <text evidence="2">The sequence shown here is derived from an EMBL/GenBank/DDBJ whole genome shotgun (WGS) entry which is preliminary data.</text>
</comment>
<dbReference type="Proteomes" id="UP001189429">
    <property type="component" value="Unassembled WGS sequence"/>
</dbReference>
<proteinExistence type="predicted"/>
<dbReference type="InterPro" id="IPR036784">
    <property type="entry name" value="AK/P_DHK_N_sf"/>
</dbReference>
<dbReference type="InterPro" id="IPR018955">
    <property type="entry name" value="BCDHK/PDK_N"/>
</dbReference>
<feature type="non-terminal residue" evidence="2">
    <location>
        <position position="179"/>
    </location>
</feature>
<dbReference type="Gene3D" id="1.20.140.20">
    <property type="entry name" value="Alpha-ketoacid/pyruvate dehydrogenase kinase, N-terminal domain"/>
    <property type="match status" value="1"/>
</dbReference>
<feature type="domain" description="Branched-chain alpha-ketoacid dehydrogenase kinase/Pyruvate dehydrogenase kinase N-terminal" evidence="1">
    <location>
        <begin position="82"/>
        <end position="167"/>
    </location>
</feature>
<dbReference type="SUPFAM" id="SSF69012">
    <property type="entry name" value="alpha-ketoacid dehydrogenase kinase, N-terminal domain"/>
    <property type="match status" value="1"/>
</dbReference>